<dbReference type="RefSeq" id="WP_341371243.1">
    <property type="nucleotide sequence ID" value="NZ_JBBPCO010000010.1"/>
</dbReference>
<name>A0ABU9D9H1_9PROT</name>
<evidence type="ECO:0000259" key="13">
    <source>
        <dbReference type="Pfam" id="PF21687"/>
    </source>
</evidence>
<dbReference type="SUPFAM" id="SSF47781">
    <property type="entry name" value="RuvA domain 2-like"/>
    <property type="match status" value="1"/>
</dbReference>
<keyword evidence="4 10" id="KW-1003">Cell membrane</keyword>
<evidence type="ECO:0000256" key="11">
    <source>
        <dbReference type="SAM" id="Phobius"/>
    </source>
</evidence>
<dbReference type="PANTHER" id="PTHR38831">
    <property type="entry name" value="TYPE II SECRETION SYSTEM PROTEIN K"/>
    <property type="match status" value="1"/>
</dbReference>
<dbReference type="Pfam" id="PF21687">
    <property type="entry name" value="T2SSK_1st"/>
    <property type="match status" value="1"/>
</dbReference>
<keyword evidence="3 10" id="KW-0813">Transport</keyword>
<evidence type="ECO:0000256" key="9">
    <source>
        <dbReference type="ARBA" id="ARBA00023136"/>
    </source>
</evidence>
<keyword evidence="7" id="KW-0653">Protein transport</keyword>
<keyword evidence="9 10" id="KW-0472">Membrane</keyword>
<dbReference type="NCBIfam" id="NF037980">
    <property type="entry name" value="T2SS_GspK"/>
    <property type="match status" value="1"/>
</dbReference>
<keyword evidence="6 11" id="KW-0812">Transmembrane</keyword>
<evidence type="ECO:0000313" key="15">
    <source>
        <dbReference type="Proteomes" id="UP001446205"/>
    </source>
</evidence>
<evidence type="ECO:0000256" key="1">
    <source>
        <dbReference type="ARBA" id="ARBA00004533"/>
    </source>
</evidence>
<comment type="subcellular location">
    <subcellularLocation>
        <location evidence="1 10">Cell inner membrane</location>
    </subcellularLocation>
</comment>
<dbReference type="Gene3D" id="3.30.1300.30">
    <property type="entry name" value="GSPII I/J protein-like"/>
    <property type="match status" value="1"/>
</dbReference>
<reference evidence="14 15" key="1">
    <citation type="submission" date="2024-04" db="EMBL/GenBank/DDBJ databases">
        <authorList>
            <person name="Abashina T."/>
            <person name="Shaikin A."/>
        </authorList>
    </citation>
    <scope>NUCLEOTIDE SEQUENCE [LARGE SCALE GENOMIC DNA]</scope>
    <source>
        <strain evidence="14 15">AAFK</strain>
    </source>
</reference>
<dbReference type="SUPFAM" id="SSF158544">
    <property type="entry name" value="GspK insert domain-like"/>
    <property type="match status" value="1"/>
</dbReference>
<comment type="similarity">
    <text evidence="2 10">Belongs to the GSP K family.</text>
</comment>
<dbReference type="Proteomes" id="UP001446205">
    <property type="component" value="Unassembled WGS sequence"/>
</dbReference>
<evidence type="ECO:0000256" key="10">
    <source>
        <dbReference type="PIRNR" id="PIRNR002786"/>
    </source>
</evidence>
<dbReference type="Pfam" id="PF03934">
    <property type="entry name" value="T2SSK"/>
    <property type="match status" value="1"/>
</dbReference>
<dbReference type="InterPro" id="IPR038072">
    <property type="entry name" value="GspK_central_sf"/>
</dbReference>
<keyword evidence="8 11" id="KW-1133">Transmembrane helix</keyword>
<sequence length="308" mass="33144">MNGQGSVREQGVAVITAILIMAMAASVASFLAWQQGIWTRQVQNMRDQAQAETLAAAGVEWARGILAEDAKEGDTDHPGEAWAQTLAGLEVENGQLGGYIRDAQARYNLNNLKGSGPIQERNLAIFKRLLQNLKLNPEIGDRISAWLNPVTASGGTAAAPVAPTQSGATSGRLLYSANNLYAVEGIARDDLDRLYPYVIALPATSPTQINVNTAPPELLSAVLELPLTQAQALVRARERAPFKGIEDFRARLPASVAGVDESLFNVASQYFLVNSQAMVGRVTMRYRALLNRQGAAWPKVIWRVPGGA</sequence>
<dbReference type="SUPFAM" id="SSF54523">
    <property type="entry name" value="Pili subunits"/>
    <property type="match status" value="1"/>
</dbReference>
<dbReference type="InterPro" id="IPR049179">
    <property type="entry name" value="T2SSK_SAM-like_2nd"/>
</dbReference>
<dbReference type="InterPro" id="IPR005628">
    <property type="entry name" value="GspK"/>
</dbReference>
<evidence type="ECO:0000259" key="12">
    <source>
        <dbReference type="Pfam" id="PF03934"/>
    </source>
</evidence>
<evidence type="ECO:0000256" key="8">
    <source>
        <dbReference type="ARBA" id="ARBA00022989"/>
    </source>
</evidence>
<dbReference type="PIRSF" id="PIRSF002786">
    <property type="entry name" value="XcpX"/>
    <property type="match status" value="1"/>
</dbReference>
<feature type="domain" description="T2SS protein K second SAM-like" evidence="12">
    <location>
        <begin position="209"/>
        <end position="256"/>
    </location>
</feature>
<protein>
    <recommendedName>
        <fullName evidence="10">Type II secretion system protein K</fullName>
    </recommendedName>
</protein>
<keyword evidence="5 10" id="KW-0997">Cell inner membrane</keyword>
<dbReference type="PANTHER" id="PTHR38831:SF1">
    <property type="entry name" value="TYPE II SECRETION SYSTEM PROTEIN K-RELATED"/>
    <property type="match status" value="1"/>
</dbReference>
<organism evidence="14 15">
    <name type="scientific">Thermithiobacillus plumbiphilus</name>
    <dbReference type="NCBI Taxonomy" id="1729899"/>
    <lineage>
        <taxon>Bacteria</taxon>
        <taxon>Pseudomonadati</taxon>
        <taxon>Pseudomonadota</taxon>
        <taxon>Acidithiobacillia</taxon>
        <taxon>Acidithiobacillales</taxon>
        <taxon>Thermithiobacillaceae</taxon>
        <taxon>Thermithiobacillus</taxon>
    </lineage>
</organism>
<dbReference type="InterPro" id="IPR010994">
    <property type="entry name" value="RuvA_2-like"/>
</dbReference>
<evidence type="ECO:0000256" key="7">
    <source>
        <dbReference type="ARBA" id="ARBA00022927"/>
    </source>
</evidence>
<dbReference type="InterPro" id="IPR045584">
    <property type="entry name" value="Pilin-like"/>
</dbReference>
<feature type="domain" description="T2SS protein K first SAM-like" evidence="13">
    <location>
        <begin position="105"/>
        <end position="203"/>
    </location>
</feature>
<comment type="caution">
    <text evidence="14">The sequence shown here is derived from an EMBL/GenBank/DDBJ whole genome shotgun (WGS) entry which is preliminary data.</text>
</comment>
<dbReference type="InterPro" id="IPR049031">
    <property type="entry name" value="T2SSK_SAM-like_1st"/>
</dbReference>
<dbReference type="Gene3D" id="1.10.40.60">
    <property type="entry name" value="EpsJ-like"/>
    <property type="match status" value="2"/>
</dbReference>
<evidence type="ECO:0000256" key="3">
    <source>
        <dbReference type="ARBA" id="ARBA00022448"/>
    </source>
</evidence>
<evidence type="ECO:0000256" key="6">
    <source>
        <dbReference type="ARBA" id="ARBA00022692"/>
    </source>
</evidence>
<feature type="transmembrane region" description="Helical" evidence="11">
    <location>
        <begin position="12"/>
        <end position="33"/>
    </location>
</feature>
<gene>
    <name evidence="14" type="primary">gspK</name>
    <name evidence="14" type="ORF">WOB96_10485</name>
</gene>
<evidence type="ECO:0000256" key="2">
    <source>
        <dbReference type="ARBA" id="ARBA00007246"/>
    </source>
</evidence>
<evidence type="ECO:0000256" key="5">
    <source>
        <dbReference type="ARBA" id="ARBA00022519"/>
    </source>
</evidence>
<keyword evidence="15" id="KW-1185">Reference proteome</keyword>
<evidence type="ECO:0000313" key="14">
    <source>
        <dbReference type="EMBL" id="MEK8090187.1"/>
    </source>
</evidence>
<proteinExistence type="inferred from homology"/>
<evidence type="ECO:0000256" key="4">
    <source>
        <dbReference type="ARBA" id="ARBA00022475"/>
    </source>
</evidence>
<dbReference type="EMBL" id="JBBPCO010000010">
    <property type="protein sequence ID" value="MEK8090187.1"/>
    <property type="molecule type" value="Genomic_DNA"/>
</dbReference>
<accession>A0ABU9D9H1</accession>